<protein>
    <recommendedName>
        <fullName evidence="4">PDZ domain-containing protein</fullName>
    </recommendedName>
</protein>
<evidence type="ECO:0000313" key="6">
    <source>
        <dbReference type="Proteomes" id="UP000228689"/>
    </source>
</evidence>
<accession>A0A2M7RBU1</accession>
<evidence type="ECO:0000256" key="1">
    <source>
        <dbReference type="ARBA" id="ARBA00022670"/>
    </source>
</evidence>
<dbReference type="InterPro" id="IPR001478">
    <property type="entry name" value="PDZ"/>
</dbReference>
<dbReference type="Pfam" id="PF13365">
    <property type="entry name" value="Trypsin_2"/>
    <property type="match status" value="1"/>
</dbReference>
<proteinExistence type="predicted"/>
<dbReference type="InterPro" id="IPR036034">
    <property type="entry name" value="PDZ_sf"/>
</dbReference>
<dbReference type="Proteomes" id="UP000228689">
    <property type="component" value="Unassembled WGS sequence"/>
</dbReference>
<keyword evidence="2" id="KW-0378">Hydrolase</keyword>
<comment type="caution">
    <text evidence="5">The sequence shown here is derived from an EMBL/GenBank/DDBJ whole genome shotgun (WGS) entry which is preliminary data.</text>
</comment>
<name>A0A2M7RBU1_9BACT</name>
<dbReference type="Gene3D" id="2.30.42.10">
    <property type="match status" value="1"/>
</dbReference>
<dbReference type="EMBL" id="PFMC01000070">
    <property type="protein sequence ID" value="PIY94243.1"/>
    <property type="molecule type" value="Genomic_DNA"/>
</dbReference>
<feature type="domain" description="PDZ" evidence="4">
    <location>
        <begin position="335"/>
        <end position="404"/>
    </location>
</feature>
<evidence type="ECO:0000313" key="5">
    <source>
        <dbReference type="EMBL" id="PIY94243.1"/>
    </source>
</evidence>
<dbReference type="Gene3D" id="2.40.10.120">
    <property type="match status" value="1"/>
</dbReference>
<evidence type="ECO:0000256" key="2">
    <source>
        <dbReference type="ARBA" id="ARBA00022801"/>
    </source>
</evidence>
<dbReference type="Pfam" id="PF13180">
    <property type="entry name" value="PDZ_2"/>
    <property type="match status" value="1"/>
</dbReference>
<dbReference type="PANTHER" id="PTHR43343">
    <property type="entry name" value="PEPTIDASE S12"/>
    <property type="match status" value="1"/>
</dbReference>
<feature type="transmembrane region" description="Helical" evidence="3">
    <location>
        <begin position="12"/>
        <end position="37"/>
    </location>
</feature>
<dbReference type="PANTHER" id="PTHR43343:SF3">
    <property type="entry name" value="PROTEASE DO-LIKE 8, CHLOROPLASTIC"/>
    <property type="match status" value="1"/>
</dbReference>
<reference evidence="6" key="1">
    <citation type="submission" date="2017-09" db="EMBL/GenBank/DDBJ databases">
        <title>Depth-based differentiation of microbial function through sediment-hosted aquifers and enrichment of novel symbionts in the deep terrestrial subsurface.</title>
        <authorList>
            <person name="Probst A.J."/>
            <person name="Ladd B."/>
            <person name="Jarett J.K."/>
            <person name="Geller-Mcgrath D.E."/>
            <person name="Sieber C.M.K."/>
            <person name="Emerson J.B."/>
            <person name="Anantharaman K."/>
            <person name="Thomas B.C."/>
            <person name="Malmstrom R."/>
            <person name="Stieglmeier M."/>
            <person name="Klingl A."/>
            <person name="Woyke T."/>
            <person name="Ryan C.M."/>
            <person name="Banfield J.F."/>
        </authorList>
    </citation>
    <scope>NUCLEOTIDE SEQUENCE [LARGE SCALE GENOMIC DNA]</scope>
</reference>
<evidence type="ECO:0000256" key="3">
    <source>
        <dbReference type="SAM" id="Phobius"/>
    </source>
</evidence>
<dbReference type="InterPro" id="IPR001940">
    <property type="entry name" value="Peptidase_S1C"/>
</dbReference>
<organism evidence="5 6">
    <name type="scientific">Candidatus Komeilibacteria bacterium CG_4_10_14_0_8_um_filter_37_78</name>
    <dbReference type="NCBI Taxonomy" id="1974471"/>
    <lineage>
        <taxon>Bacteria</taxon>
        <taxon>Candidatus Komeiliibacteriota</taxon>
    </lineage>
</organism>
<keyword evidence="1" id="KW-0645">Protease</keyword>
<keyword evidence="3" id="KW-0472">Membrane</keyword>
<dbReference type="InterPro" id="IPR051201">
    <property type="entry name" value="Chloro_Bact_Ser_Proteases"/>
</dbReference>
<dbReference type="GO" id="GO:0006508">
    <property type="term" value="P:proteolysis"/>
    <property type="evidence" value="ECO:0007669"/>
    <property type="project" value="UniProtKB-KW"/>
</dbReference>
<evidence type="ECO:0000259" key="4">
    <source>
        <dbReference type="SMART" id="SM00228"/>
    </source>
</evidence>
<keyword evidence="3" id="KW-0812">Transmembrane</keyword>
<dbReference type="GO" id="GO:0004252">
    <property type="term" value="F:serine-type endopeptidase activity"/>
    <property type="evidence" value="ECO:0007669"/>
    <property type="project" value="InterPro"/>
</dbReference>
<dbReference type="AlphaFoldDB" id="A0A2M7RBU1"/>
<gene>
    <name evidence="5" type="ORF">COY67_02815</name>
</gene>
<dbReference type="InterPro" id="IPR009003">
    <property type="entry name" value="Peptidase_S1_PA"/>
</dbReference>
<dbReference type="SUPFAM" id="SSF50156">
    <property type="entry name" value="PDZ domain-like"/>
    <property type="match status" value="1"/>
</dbReference>
<dbReference type="SUPFAM" id="SSF50494">
    <property type="entry name" value="Trypsin-like serine proteases"/>
    <property type="match status" value="1"/>
</dbReference>
<dbReference type="CDD" id="cd06779">
    <property type="entry name" value="cpPDZ_Deg_HtrA-like"/>
    <property type="match status" value="1"/>
</dbReference>
<keyword evidence="3" id="KW-1133">Transmembrane helix</keyword>
<sequence length="418" mass="44915">MNDKKYSKNLLIVTIIISVVVGSFAGGVTGFLAGTFFSVDIGNILSNFGWDNNQNSSLFGIRERSGDKLSVEQIVVNATPAVVSIVATKEVTQYNQTGSIFPFEDWFNFNSPFGWQLPQYQVPQQGPQTEIQQIGAGTGFIISSDGLVLTNKHVVDDQAATYTVTLSDDTSYEAEVLGRDPFNDLAILKIAASDLPILSLGDSESINIGESVVAIGFALGEYSNTVTTGIVSGLSRDVVAGNGLSSEKLEGVIQTDTAINPGNSGGPLINMYGEVIGINTAVNREGQLIGFAIPINGAKQMVNGVKEFGRIVRPYMGVRYVMINEAMAIENKLAVDYGALVARGQNMTELAVIPGSPADKAGIVENDIILEIEGVKLENDNTLAKLIANYQPGDKIEVKLYHRGEYQDVNVVLEEYQE</sequence>
<dbReference type="SMART" id="SM00228">
    <property type="entry name" value="PDZ"/>
    <property type="match status" value="1"/>
</dbReference>
<dbReference type="PRINTS" id="PR00834">
    <property type="entry name" value="PROTEASES2C"/>
</dbReference>